<evidence type="ECO:0000313" key="2">
    <source>
        <dbReference type="Proteomes" id="UP001158576"/>
    </source>
</evidence>
<gene>
    <name evidence="1" type="ORF">OKIOD_LOCUS162</name>
</gene>
<protein>
    <submittedName>
        <fullName evidence="1">Oidioi.mRNA.OKI2018_I69.PAR.g8604.t1.cds</fullName>
    </submittedName>
</protein>
<dbReference type="Proteomes" id="UP001158576">
    <property type="component" value="Chromosome PAR"/>
</dbReference>
<keyword evidence="2" id="KW-1185">Reference proteome</keyword>
<dbReference type="Gene3D" id="3.40.50.11350">
    <property type="match status" value="1"/>
</dbReference>
<dbReference type="CDD" id="cd11296">
    <property type="entry name" value="O-FucT_like"/>
    <property type="match status" value="1"/>
</dbReference>
<proteinExistence type="predicted"/>
<accession>A0ABN7RKQ3</accession>
<organism evidence="1 2">
    <name type="scientific">Oikopleura dioica</name>
    <name type="common">Tunicate</name>
    <dbReference type="NCBI Taxonomy" id="34765"/>
    <lineage>
        <taxon>Eukaryota</taxon>
        <taxon>Metazoa</taxon>
        <taxon>Chordata</taxon>
        <taxon>Tunicata</taxon>
        <taxon>Appendicularia</taxon>
        <taxon>Copelata</taxon>
        <taxon>Oikopleuridae</taxon>
        <taxon>Oikopleura</taxon>
    </lineage>
</organism>
<name>A0ABN7RKQ3_OIKDI</name>
<reference evidence="1 2" key="1">
    <citation type="submission" date="2021-04" db="EMBL/GenBank/DDBJ databases">
        <authorList>
            <person name="Bliznina A."/>
        </authorList>
    </citation>
    <scope>NUCLEOTIDE SEQUENCE [LARGE SCALE GENOMIC DNA]</scope>
</reference>
<evidence type="ECO:0000313" key="1">
    <source>
        <dbReference type="EMBL" id="CAG5076986.1"/>
    </source>
</evidence>
<sequence length="309" mass="36131">MNLPVNFETENICHHKTQQDKIVPNREDIDAAFGEGFGKEKNLAIKRVLRMNNKDLIRGLFQKEKDTVCAATGFPYESVQIMNLIKHDDEAGNLAREIIQYTERPKHIQNLVQKFIEKFAGEKEDPHFMAIHWRYDEKDWKDEQCRRKPDFKICKDFEIMRDPEKLSDEIESYLSSLEEKFDFIYIAAPPSELALIEGVGKSFARKGLIPIVSQVEMDQLMREEFEASCGEKFKSLRYEILSMLDSEICTVAPVFYYSIMSSYSMNIQQERFVRFKNGATRFGRVGCVISALRSRYNTYHTARSERKIQ</sequence>
<dbReference type="EMBL" id="OU015568">
    <property type="protein sequence ID" value="CAG5076986.1"/>
    <property type="molecule type" value="Genomic_DNA"/>
</dbReference>